<dbReference type="EMBL" id="JAYMYQ010000010">
    <property type="protein sequence ID" value="KAK7308753.1"/>
    <property type="molecule type" value="Genomic_DNA"/>
</dbReference>
<organism evidence="1 2">
    <name type="scientific">Canavalia gladiata</name>
    <name type="common">Sword bean</name>
    <name type="synonym">Dolichos gladiatus</name>
    <dbReference type="NCBI Taxonomy" id="3824"/>
    <lineage>
        <taxon>Eukaryota</taxon>
        <taxon>Viridiplantae</taxon>
        <taxon>Streptophyta</taxon>
        <taxon>Embryophyta</taxon>
        <taxon>Tracheophyta</taxon>
        <taxon>Spermatophyta</taxon>
        <taxon>Magnoliopsida</taxon>
        <taxon>eudicotyledons</taxon>
        <taxon>Gunneridae</taxon>
        <taxon>Pentapetalae</taxon>
        <taxon>rosids</taxon>
        <taxon>fabids</taxon>
        <taxon>Fabales</taxon>
        <taxon>Fabaceae</taxon>
        <taxon>Papilionoideae</taxon>
        <taxon>50 kb inversion clade</taxon>
        <taxon>NPAAA clade</taxon>
        <taxon>indigoferoid/millettioid clade</taxon>
        <taxon>Phaseoleae</taxon>
        <taxon>Canavalia</taxon>
    </lineage>
</organism>
<dbReference type="Proteomes" id="UP001367508">
    <property type="component" value="Unassembled WGS sequence"/>
</dbReference>
<accession>A0AAN9K1I1</accession>
<protein>
    <submittedName>
        <fullName evidence="1">Uncharacterized protein</fullName>
    </submittedName>
</protein>
<name>A0AAN9K1I1_CANGL</name>
<reference evidence="1 2" key="1">
    <citation type="submission" date="2024-01" db="EMBL/GenBank/DDBJ databases">
        <title>The genomes of 5 underutilized Papilionoideae crops provide insights into root nodulation and disease resistanc.</title>
        <authorList>
            <person name="Jiang F."/>
        </authorList>
    </citation>
    <scope>NUCLEOTIDE SEQUENCE [LARGE SCALE GENOMIC DNA]</scope>
    <source>
        <strain evidence="1">LVBAO_FW01</strain>
        <tissue evidence="1">Leaves</tissue>
    </source>
</reference>
<evidence type="ECO:0000313" key="2">
    <source>
        <dbReference type="Proteomes" id="UP001367508"/>
    </source>
</evidence>
<keyword evidence="2" id="KW-1185">Reference proteome</keyword>
<sequence length="189" mass="20792">MGWWRLQDQTTRLVSLEIDSDFTWCIGSYRNRSNKQALEGEFIHILGTTGRGSNSTSKTRYLSIFICPFGLRSMESSLEYVEIMVNAATEALDISLAIDMFKGYCLLLYSVLPASLGRASILATEMSYGAPCVAYGACSSQHTLGFPYILMNLPVGLQTWACSLLSTIHTPKDPAMCTVAWSISPDFGS</sequence>
<dbReference type="AlphaFoldDB" id="A0AAN9K1I1"/>
<proteinExistence type="predicted"/>
<evidence type="ECO:0000313" key="1">
    <source>
        <dbReference type="EMBL" id="KAK7308753.1"/>
    </source>
</evidence>
<gene>
    <name evidence="1" type="ORF">VNO77_42379</name>
</gene>
<comment type="caution">
    <text evidence="1">The sequence shown here is derived from an EMBL/GenBank/DDBJ whole genome shotgun (WGS) entry which is preliminary data.</text>
</comment>